<dbReference type="AlphaFoldDB" id="A0AAV5B5I6"/>
<feature type="transmembrane region" description="Helical" evidence="6">
    <location>
        <begin position="324"/>
        <end position="344"/>
    </location>
</feature>
<comment type="caution">
    <text evidence="7">The sequence shown here is derived from an EMBL/GenBank/DDBJ whole genome shotgun (WGS) entry which is preliminary data.</text>
</comment>
<keyword evidence="2" id="KW-1003">Cell membrane</keyword>
<dbReference type="PANTHER" id="PTHR42770">
    <property type="entry name" value="AMINO ACID TRANSPORTER-RELATED"/>
    <property type="match status" value="1"/>
</dbReference>
<accession>A0AAV5B5I6</accession>
<evidence type="ECO:0000256" key="6">
    <source>
        <dbReference type="SAM" id="Phobius"/>
    </source>
</evidence>
<dbReference type="PANTHER" id="PTHR42770:SF4">
    <property type="entry name" value="ARGININE_ORNITHINE ANTIPORTER-RELATED"/>
    <property type="match status" value="1"/>
</dbReference>
<keyword evidence="3 6" id="KW-0812">Transmembrane</keyword>
<keyword evidence="8" id="KW-1185">Reference proteome</keyword>
<organism evidence="7 8">
    <name type="scientific">Granulimonas faecalis</name>
    <dbReference type="NCBI Taxonomy" id="2894155"/>
    <lineage>
        <taxon>Bacteria</taxon>
        <taxon>Bacillati</taxon>
        <taxon>Actinomycetota</taxon>
        <taxon>Coriobacteriia</taxon>
        <taxon>Coriobacteriales</taxon>
        <taxon>Kribbibacteriaceae</taxon>
        <taxon>Granulimonas</taxon>
    </lineage>
</organism>
<comment type="subcellular location">
    <subcellularLocation>
        <location evidence="1">Cell membrane</location>
        <topology evidence="1">Multi-pass membrane protein</topology>
    </subcellularLocation>
</comment>
<evidence type="ECO:0000313" key="8">
    <source>
        <dbReference type="Proteomes" id="UP001055025"/>
    </source>
</evidence>
<feature type="transmembrane region" description="Helical" evidence="6">
    <location>
        <begin position="350"/>
        <end position="375"/>
    </location>
</feature>
<dbReference type="GO" id="GO:0022857">
    <property type="term" value="F:transmembrane transporter activity"/>
    <property type="evidence" value="ECO:0007669"/>
    <property type="project" value="InterPro"/>
</dbReference>
<keyword evidence="5 6" id="KW-0472">Membrane</keyword>
<keyword evidence="4 6" id="KW-1133">Transmembrane helix</keyword>
<evidence type="ECO:0000256" key="4">
    <source>
        <dbReference type="ARBA" id="ARBA00022989"/>
    </source>
</evidence>
<dbReference type="InterPro" id="IPR002293">
    <property type="entry name" value="AA/rel_permease1"/>
</dbReference>
<dbReference type="GO" id="GO:0005886">
    <property type="term" value="C:plasma membrane"/>
    <property type="evidence" value="ECO:0007669"/>
    <property type="project" value="UniProtKB-SubCell"/>
</dbReference>
<evidence type="ECO:0000256" key="2">
    <source>
        <dbReference type="ARBA" id="ARBA00022475"/>
    </source>
</evidence>
<feature type="transmembrane region" description="Helical" evidence="6">
    <location>
        <begin position="279"/>
        <end position="303"/>
    </location>
</feature>
<protein>
    <submittedName>
        <fullName evidence="7">Arginine/agmatine antiporter</fullName>
    </submittedName>
</protein>
<dbReference type="PIRSF" id="PIRSF006060">
    <property type="entry name" value="AA_transporter"/>
    <property type="match status" value="1"/>
</dbReference>
<evidence type="ECO:0000256" key="3">
    <source>
        <dbReference type="ARBA" id="ARBA00022692"/>
    </source>
</evidence>
<feature type="transmembrane region" description="Helical" evidence="6">
    <location>
        <begin position="32"/>
        <end position="52"/>
    </location>
</feature>
<feature type="transmembrane region" description="Helical" evidence="6">
    <location>
        <begin position="73"/>
        <end position="95"/>
    </location>
</feature>
<dbReference type="Gene3D" id="1.20.1740.10">
    <property type="entry name" value="Amino acid/polyamine transporter I"/>
    <property type="match status" value="1"/>
</dbReference>
<feature type="transmembrane region" description="Helical" evidence="6">
    <location>
        <begin position="440"/>
        <end position="457"/>
    </location>
</feature>
<dbReference type="Proteomes" id="UP001055025">
    <property type="component" value="Unassembled WGS sequence"/>
</dbReference>
<feature type="transmembrane region" description="Helical" evidence="6">
    <location>
        <begin position="187"/>
        <end position="212"/>
    </location>
</feature>
<feature type="transmembrane region" description="Helical" evidence="6">
    <location>
        <begin position="410"/>
        <end position="428"/>
    </location>
</feature>
<dbReference type="EMBL" id="BQKC01000001">
    <property type="protein sequence ID" value="GJM55739.1"/>
    <property type="molecule type" value="Genomic_DNA"/>
</dbReference>
<dbReference type="InterPro" id="IPR050367">
    <property type="entry name" value="APC_superfamily"/>
</dbReference>
<feature type="transmembrane region" description="Helical" evidence="6">
    <location>
        <begin position="144"/>
        <end position="167"/>
    </location>
</feature>
<gene>
    <name evidence="7" type="primary">aaxC_1</name>
    <name evidence="7" type="ORF">ATOP_13940</name>
</gene>
<reference evidence="7" key="1">
    <citation type="journal article" date="2022" name="Int. J. Syst. Evol. Microbiol.">
        <title>Granulimonas faecalis gen. nov., sp. nov., and Leptogranulimonas caecicola gen. nov., sp. nov., novel lactate-producing Atopobiaceae bacteria isolated from mouse intestines, and an emended description of the family Atopobiaceae.</title>
        <authorList>
            <person name="Morinaga K."/>
            <person name="Kusada H."/>
            <person name="Sakamoto S."/>
            <person name="Murakami T."/>
            <person name="Toyoda A."/>
            <person name="Mori H."/>
            <person name="Meng X.Y."/>
            <person name="Takashino M."/>
            <person name="Murotomi K."/>
            <person name="Tamaki H."/>
        </authorList>
    </citation>
    <scope>NUCLEOTIDE SEQUENCE</scope>
    <source>
        <strain evidence="7">OPF53</strain>
    </source>
</reference>
<feature type="transmembrane region" description="Helical" evidence="6">
    <location>
        <begin position="115"/>
        <end position="132"/>
    </location>
</feature>
<name>A0AAV5B5I6_9ACTN</name>
<evidence type="ECO:0000313" key="7">
    <source>
        <dbReference type="EMBL" id="GJM55739.1"/>
    </source>
</evidence>
<evidence type="ECO:0000256" key="1">
    <source>
        <dbReference type="ARBA" id="ARBA00004651"/>
    </source>
</evidence>
<feature type="transmembrane region" description="Helical" evidence="6">
    <location>
        <begin position="224"/>
        <end position="243"/>
    </location>
</feature>
<sequence length="458" mass="47474">MVCLVVSAMLGGGVYNLPKSVAETSGPAAVALAWVVTGVGMVFVVNTFRVLSLQQPELKNGIYTYAERGFGPLAGYLVAYGYWVCNIFAMVAYGVLLPATLDAVFLGVFGDGSNWASVALSSCVTWAMFLLARRGAESSAAINVVGTVCKVVPIVLFACLLASRFSLAFVGEHLAGSAGLAGLEPAAFLGQVGDTMTVTLFLFIGVEGAVVVSGEAKSAKAVSAATVAGYVVVLVLYVLVSLLPFGCLTQDQVAAAASPSMASILDALGMGWASAVVKAGVVVSLLSAWLVWTVMLGQMPLFAARDHVFPAAFARENRFGAPTFSLFVTCVLIQCMLVAAHFLSGAAWSAMVNITAVMAMPCYLVCCLFLLKLALRGPWGGVTGRRSGLVTGALGSLFSAYLVLEAGVQLLAVACILYAAGLPVYLWARRGERLPRGEQVLALCVLAAAVAGVVLIVP</sequence>
<dbReference type="Pfam" id="PF13520">
    <property type="entry name" value="AA_permease_2"/>
    <property type="match status" value="1"/>
</dbReference>
<evidence type="ECO:0000256" key="5">
    <source>
        <dbReference type="ARBA" id="ARBA00023136"/>
    </source>
</evidence>
<proteinExistence type="predicted"/>